<accession>A0A3M6V7G3</accession>
<feature type="region of interest" description="Disordered" evidence="1">
    <location>
        <begin position="250"/>
        <end position="269"/>
    </location>
</feature>
<keyword evidence="5" id="KW-1185">Reference proteome</keyword>
<keyword evidence="2" id="KW-0732">Signal</keyword>
<dbReference type="AlphaFoldDB" id="A0A3M6V7G3"/>
<feature type="signal peptide" evidence="2">
    <location>
        <begin position="1"/>
        <end position="18"/>
    </location>
</feature>
<evidence type="ECO:0000256" key="2">
    <source>
        <dbReference type="SAM" id="SignalP"/>
    </source>
</evidence>
<dbReference type="EMBL" id="QLLG01000802">
    <property type="protein sequence ID" value="RMX62219.1"/>
    <property type="molecule type" value="Genomic_DNA"/>
</dbReference>
<dbReference type="Pfam" id="PF00188">
    <property type="entry name" value="CAP"/>
    <property type="match status" value="1"/>
</dbReference>
<dbReference type="InterPro" id="IPR035940">
    <property type="entry name" value="CAP_sf"/>
</dbReference>
<evidence type="ECO:0000313" key="5">
    <source>
        <dbReference type="Proteomes" id="UP000282087"/>
    </source>
</evidence>
<feature type="region of interest" description="Disordered" evidence="1">
    <location>
        <begin position="192"/>
        <end position="216"/>
    </location>
</feature>
<dbReference type="InterPro" id="IPR014044">
    <property type="entry name" value="CAP_dom"/>
</dbReference>
<evidence type="ECO:0000313" key="4">
    <source>
        <dbReference type="EMBL" id="RMX62219.1"/>
    </source>
</evidence>
<reference evidence="4 5" key="1">
    <citation type="submission" date="2018-06" db="EMBL/GenBank/DDBJ databases">
        <title>Comparative genomics of downy mildews reveals potential adaptations to biotrophy.</title>
        <authorList>
            <person name="Fletcher K."/>
            <person name="Klosterman S.J."/>
            <person name="Derevnina L."/>
            <person name="Martin F."/>
            <person name="Koike S."/>
            <person name="Reyes Chin-Wo S."/>
            <person name="Mou B."/>
            <person name="Michelmore R."/>
        </authorList>
    </citation>
    <scope>NUCLEOTIDE SEQUENCE [LARGE SCALE GENOMIC DNA]</scope>
    <source>
        <strain evidence="4 5">R14</strain>
    </source>
</reference>
<dbReference type="PANTHER" id="PTHR31157:SF1">
    <property type="entry name" value="SCP DOMAIN-CONTAINING PROTEIN"/>
    <property type="match status" value="1"/>
</dbReference>
<dbReference type="VEuPathDB" id="FungiDB:DD237_002404"/>
<feature type="chain" id="PRO_5018061038" description="SCP domain-containing protein" evidence="2">
    <location>
        <begin position="19"/>
        <end position="269"/>
    </location>
</feature>
<dbReference type="Gene3D" id="3.40.33.10">
    <property type="entry name" value="CAP"/>
    <property type="match status" value="1"/>
</dbReference>
<name>A0A3M6V7G3_9STRA</name>
<evidence type="ECO:0000259" key="3">
    <source>
        <dbReference type="Pfam" id="PF00188"/>
    </source>
</evidence>
<evidence type="ECO:0000256" key="1">
    <source>
        <dbReference type="SAM" id="MobiDB-lite"/>
    </source>
</evidence>
<organism evidence="4 5">
    <name type="scientific">Peronospora effusa</name>
    <dbReference type="NCBI Taxonomy" id="542832"/>
    <lineage>
        <taxon>Eukaryota</taxon>
        <taxon>Sar</taxon>
        <taxon>Stramenopiles</taxon>
        <taxon>Oomycota</taxon>
        <taxon>Peronosporomycetes</taxon>
        <taxon>Peronosporales</taxon>
        <taxon>Peronosporaceae</taxon>
        <taxon>Peronospora</taxon>
    </lineage>
</organism>
<sequence>MLDLQRSITFLLVAAALAEGNNLHQAYRTLQTFTPSDDYFSVMLDRVNQVRAVAGLPALCTNKKLQEAAQRHSDDQAANDYLDHKGTDGTSVSDRITQAGYDWNAVAENVAAGQPDVDSVMESWLKSPGHLENILGDYTTFGTAYSYNADGTYRHYWTQDFGSGDAEECNVKSIADTNIATVNDKTDEPVVAIDPSETGASTDNSHSGSKESDASFTGAPVVVESLDTQGDNVSGETGKPVMVIDPSEIEVSLGGSCSGSKETDAPYTW</sequence>
<comment type="caution">
    <text evidence="4">The sequence shown here is derived from an EMBL/GenBank/DDBJ whole genome shotgun (WGS) entry which is preliminary data.</text>
</comment>
<dbReference type="SUPFAM" id="SSF55797">
    <property type="entry name" value="PR-1-like"/>
    <property type="match status" value="1"/>
</dbReference>
<dbReference type="Proteomes" id="UP000282087">
    <property type="component" value="Unassembled WGS sequence"/>
</dbReference>
<dbReference type="PANTHER" id="PTHR31157">
    <property type="entry name" value="SCP DOMAIN-CONTAINING PROTEIN"/>
    <property type="match status" value="1"/>
</dbReference>
<proteinExistence type="predicted"/>
<gene>
    <name evidence="4" type="ORF">DD238_006043</name>
</gene>
<dbReference type="CDD" id="cd05379">
    <property type="entry name" value="CAP_bacterial"/>
    <property type="match status" value="1"/>
</dbReference>
<feature type="domain" description="SCP" evidence="3">
    <location>
        <begin position="44"/>
        <end position="161"/>
    </location>
</feature>
<feature type="compositionally biased region" description="Polar residues" evidence="1">
    <location>
        <begin position="198"/>
        <end position="207"/>
    </location>
</feature>
<protein>
    <recommendedName>
        <fullName evidence="3">SCP domain-containing protein</fullName>
    </recommendedName>
</protein>